<feature type="domain" description="Major facilitator superfamily (MFS) profile" evidence="7">
    <location>
        <begin position="19"/>
        <end position="514"/>
    </location>
</feature>
<dbReference type="AlphaFoldDB" id="E4UVQ9"/>
<protein>
    <recommendedName>
        <fullName evidence="7">Major facilitator superfamily (MFS) profile domain-containing protein</fullName>
    </recommendedName>
</protein>
<gene>
    <name evidence="8" type="ORF">MGYG_05382</name>
</gene>
<feature type="transmembrane region" description="Helical" evidence="6">
    <location>
        <begin position="392"/>
        <end position="414"/>
    </location>
</feature>
<dbReference type="HOGENOM" id="CLU_001265_54_5_1"/>
<dbReference type="PANTHER" id="PTHR23504:SF15">
    <property type="entry name" value="MAJOR FACILITATOR SUPERFAMILY (MFS) PROFILE DOMAIN-CONTAINING PROTEIN"/>
    <property type="match status" value="1"/>
</dbReference>
<dbReference type="Proteomes" id="UP000002669">
    <property type="component" value="Unassembled WGS sequence"/>
</dbReference>
<keyword evidence="5 6" id="KW-0472">Membrane</keyword>
<keyword evidence="2" id="KW-0813">Transport</keyword>
<name>E4UVQ9_ARTGP</name>
<dbReference type="SUPFAM" id="SSF103473">
    <property type="entry name" value="MFS general substrate transporter"/>
    <property type="match status" value="1"/>
</dbReference>
<dbReference type="Pfam" id="PF07690">
    <property type="entry name" value="MFS_1"/>
    <property type="match status" value="1"/>
</dbReference>
<evidence type="ECO:0000256" key="2">
    <source>
        <dbReference type="ARBA" id="ARBA00022448"/>
    </source>
</evidence>
<reference evidence="9" key="1">
    <citation type="journal article" date="2012" name="MBio">
        <title>Comparative genome analysis of Trichophyton rubrum and related dermatophytes reveals candidate genes involved in infection.</title>
        <authorList>
            <person name="Martinez D.A."/>
            <person name="Oliver B.G."/>
            <person name="Graeser Y."/>
            <person name="Goldberg J.M."/>
            <person name="Li W."/>
            <person name="Martinez-Rossi N.M."/>
            <person name="Monod M."/>
            <person name="Shelest E."/>
            <person name="Barton R.C."/>
            <person name="Birch E."/>
            <person name="Brakhage A.A."/>
            <person name="Chen Z."/>
            <person name="Gurr S.J."/>
            <person name="Heiman D."/>
            <person name="Heitman J."/>
            <person name="Kosti I."/>
            <person name="Rossi A."/>
            <person name="Saif S."/>
            <person name="Samalova M."/>
            <person name="Saunders C.W."/>
            <person name="Shea T."/>
            <person name="Summerbell R.C."/>
            <person name="Xu J."/>
            <person name="Young S."/>
            <person name="Zeng Q."/>
            <person name="Birren B.W."/>
            <person name="Cuomo C.A."/>
            <person name="White T.C."/>
        </authorList>
    </citation>
    <scope>NUCLEOTIDE SEQUENCE [LARGE SCALE GENOMIC DNA]</scope>
    <source>
        <strain evidence="9">ATCC MYA-4604 / CBS 118893</strain>
    </source>
</reference>
<evidence type="ECO:0000313" key="9">
    <source>
        <dbReference type="Proteomes" id="UP000002669"/>
    </source>
</evidence>
<comment type="subcellular location">
    <subcellularLocation>
        <location evidence="1">Membrane</location>
        <topology evidence="1">Multi-pass membrane protein</topology>
    </subcellularLocation>
</comment>
<keyword evidence="3 6" id="KW-0812">Transmembrane</keyword>
<feature type="transmembrane region" description="Helical" evidence="6">
    <location>
        <begin position="195"/>
        <end position="217"/>
    </location>
</feature>
<evidence type="ECO:0000256" key="3">
    <source>
        <dbReference type="ARBA" id="ARBA00022692"/>
    </source>
</evidence>
<proteinExistence type="predicted"/>
<dbReference type="GeneID" id="10028073"/>
<evidence type="ECO:0000256" key="1">
    <source>
        <dbReference type="ARBA" id="ARBA00004141"/>
    </source>
</evidence>
<dbReference type="GO" id="GO:0016020">
    <property type="term" value="C:membrane"/>
    <property type="evidence" value="ECO:0007669"/>
    <property type="project" value="UniProtKB-SubCell"/>
</dbReference>
<evidence type="ECO:0000256" key="6">
    <source>
        <dbReference type="SAM" id="Phobius"/>
    </source>
</evidence>
<evidence type="ECO:0000256" key="4">
    <source>
        <dbReference type="ARBA" id="ARBA00022989"/>
    </source>
</evidence>
<keyword evidence="9" id="KW-1185">Reference proteome</keyword>
<evidence type="ECO:0000256" key="5">
    <source>
        <dbReference type="ARBA" id="ARBA00023136"/>
    </source>
</evidence>
<dbReference type="InterPro" id="IPR020846">
    <property type="entry name" value="MFS_dom"/>
</dbReference>
<dbReference type="EMBL" id="DS989825">
    <property type="protein sequence ID" value="EFR02386.1"/>
    <property type="molecule type" value="Genomic_DNA"/>
</dbReference>
<keyword evidence="4 6" id="KW-1133">Transmembrane helix</keyword>
<feature type="transmembrane region" description="Helical" evidence="6">
    <location>
        <begin position="426"/>
        <end position="444"/>
    </location>
</feature>
<feature type="transmembrane region" description="Helical" evidence="6">
    <location>
        <begin position="361"/>
        <end position="380"/>
    </location>
</feature>
<dbReference type="eggNOG" id="KOG2615">
    <property type="taxonomic scope" value="Eukaryota"/>
</dbReference>
<dbReference type="PROSITE" id="PS50850">
    <property type="entry name" value="MFS"/>
    <property type="match status" value="1"/>
</dbReference>
<evidence type="ECO:0000313" key="8">
    <source>
        <dbReference type="EMBL" id="EFR02386.1"/>
    </source>
</evidence>
<dbReference type="InterPro" id="IPR036259">
    <property type="entry name" value="MFS_trans_sf"/>
</dbReference>
<dbReference type="GO" id="GO:0022857">
    <property type="term" value="F:transmembrane transporter activity"/>
    <property type="evidence" value="ECO:0007669"/>
    <property type="project" value="InterPro"/>
</dbReference>
<organism evidence="9">
    <name type="scientific">Arthroderma gypseum (strain ATCC MYA-4604 / CBS 118893)</name>
    <name type="common">Microsporum gypseum</name>
    <dbReference type="NCBI Taxonomy" id="535722"/>
    <lineage>
        <taxon>Eukaryota</taxon>
        <taxon>Fungi</taxon>
        <taxon>Dikarya</taxon>
        <taxon>Ascomycota</taxon>
        <taxon>Pezizomycotina</taxon>
        <taxon>Eurotiomycetes</taxon>
        <taxon>Eurotiomycetidae</taxon>
        <taxon>Onygenales</taxon>
        <taxon>Arthrodermataceae</taxon>
        <taxon>Nannizzia</taxon>
    </lineage>
</organism>
<feature type="transmembrane region" description="Helical" evidence="6">
    <location>
        <begin position="489"/>
        <end position="510"/>
    </location>
</feature>
<feature type="transmembrane region" description="Helical" evidence="6">
    <location>
        <begin position="94"/>
        <end position="120"/>
    </location>
</feature>
<dbReference type="Gene3D" id="1.20.1250.20">
    <property type="entry name" value="MFS general substrate transporter like domains"/>
    <property type="match status" value="1"/>
</dbReference>
<dbReference type="PANTHER" id="PTHR23504">
    <property type="entry name" value="MAJOR FACILITATOR SUPERFAMILY DOMAIN-CONTAINING PROTEIN 10"/>
    <property type="match status" value="1"/>
</dbReference>
<dbReference type="OrthoDB" id="10262656at2759"/>
<dbReference type="OMA" id="IPLHCTE"/>
<feature type="transmembrane region" description="Helical" evidence="6">
    <location>
        <begin position="20"/>
        <end position="42"/>
    </location>
</feature>
<dbReference type="InterPro" id="IPR011701">
    <property type="entry name" value="MFS"/>
</dbReference>
<dbReference type="VEuPathDB" id="FungiDB:MGYG_05382"/>
<evidence type="ECO:0000259" key="7">
    <source>
        <dbReference type="PROSITE" id="PS50850"/>
    </source>
</evidence>
<dbReference type="InParanoid" id="E4UVQ9"/>
<sequence>MVDKSEPSRGRDYAGIRWQLVILGLFRFSEALAWTTIFPYAFTMMKSFLRADGDQAARAAVLASSTVSLFTFGEFLTSVPWAKVSDRIGRKRTLMIGVACGVVSALVFGLSKSLGIALAARAFGGLTNPNVGVVSSCVGELVKDKKDQGKAFSVVPFLRALGSLIGPAIGGWLAEPTETIPSVFPPGGIWEEFPYLLPNLVVALSMAASGLLGFFFLEETHSHLQNSRNVGLEMFQWLYQKTRSLFGAADTQKYAVLSSPDGDDDIPLHCTEDIESTSVEETDFNDENEDSDLKGKPTIRTAYSSQVILQILAASILGFHKVSSDVIIPIFLAQDKESIQDEKGSSLLKFTSGFGMSSPSISNVFLSQVVVAILAQIFIVPKLIAHLGALKVFRWAVFAFPCLYCLTPFTSRLIHPLSTILILIDLWIKAVLVNLGYTASSILVTNTSPSPLHLATVNGAAASMGSLARSVGAAVSGSMFHLGLQHQVIGLPFWALAVTATVGGIISRFLRDEP</sequence>
<feature type="transmembrane region" description="Helical" evidence="6">
    <location>
        <begin position="62"/>
        <end position="82"/>
    </location>
</feature>
<accession>E4UVQ9</accession>
<dbReference type="RefSeq" id="XP_003172797.1">
    <property type="nucleotide sequence ID" value="XM_003172749.1"/>
</dbReference>